<name>A0A437MYZ4_9SPHI</name>
<dbReference type="EMBL" id="SACK01000001">
    <property type="protein sequence ID" value="RVU02892.1"/>
    <property type="molecule type" value="Genomic_DNA"/>
</dbReference>
<dbReference type="InterPro" id="IPR011110">
    <property type="entry name" value="Reg_prop"/>
</dbReference>
<dbReference type="Proteomes" id="UP000282759">
    <property type="component" value="Unassembled WGS sequence"/>
</dbReference>
<comment type="caution">
    <text evidence="19">The sequence shown here is derived from an EMBL/GenBank/DDBJ whole genome shotgun (WGS) entry which is preliminary data.</text>
</comment>
<evidence type="ECO:0000256" key="8">
    <source>
        <dbReference type="ARBA" id="ARBA00022741"/>
    </source>
</evidence>
<dbReference type="InterPro" id="IPR005467">
    <property type="entry name" value="His_kinase_dom"/>
</dbReference>
<dbReference type="CDD" id="cd00082">
    <property type="entry name" value="HisKA"/>
    <property type="match status" value="1"/>
</dbReference>
<dbReference type="Pfam" id="PF02518">
    <property type="entry name" value="HATPase_c"/>
    <property type="match status" value="1"/>
</dbReference>
<dbReference type="FunFam" id="3.30.565.10:FF:000010">
    <property type="entry name" value="Sensor histidine kinase RcsC"/>
    <property type="match status" value="1"/>
</dbReference>
<dbReference type="Pfam" id="PF00072">
    <property type="entry name" value="Response_reg"/>
    <property type="match status" value="2"/>
</dbReference>
<dbReference type="CDD" id="cd22249">
    <property type="entry name" value="UDM1_RNF168_RNF169-like"/>
    <property type="match status" value="1"/>
</dbReference>
<dbReference type="SUPFAM" id="SSF55874">
    <property type="entry name" value="ATPase domain of HSP90 chaperone/DNA topoisomerase II/histidine kinase"/>
    <property type="match status" value="1"/>
</dbReference>
<keyword evidence="6" id="KW-0808">Transferase</keyword>
<dbReference type="InterPro" id="IPR001789">
    <property type="entry name" value="Sig_transdc_resp-reg_receiver"/>
</dbReference>
<feature type="modified residue" description="4-aspartylphosphate" evidence="14">
    <location>
        <position position="1325"/>
    </location>
</feature>
<evidence type="ECO:0000256" key="7">
    <source>
        <dbReference type="ARBA" id="ARBA00022692"/>
    </source>
</evidence>
<dbReference type="PRINTS" id="PR00344">
    <property type="entry name" value="BCTRLSENSOR"/>
</dbReference>
<dbReference type="Gene3D" id="2.60.40.10">
    <property type="entry name" value="Immunoglobulins"/>
    <property type="match status" value="1"/>
</dbReference>
<dbReference type="CDD" id="cd17546">
    <property type="entry name" value="REC_hyHK_CKI1_RcsC-like"/>
    <property type="match status" value="2"/>
</dbReference>
<keyword evidence="16" id="KW-0732">Signal</keyword>
<dbReference type="InterPro" id="IPR011123">
    <property type="entry name" value="Y_Y_Y"/>
</dbReference>
<evidence type="ECO:0000256" key="1">
    <source>
        <dbReference type="ARBA" id="ARBA00000085"/>
    </source>
</evidence>
<dbReference type="SUPFAM" id="SSF63829">
    <property type="entry name" value="Calcium-dependent phosphotriesterase"/>
    <property type="match status" value="3"/>
</dbReference>
<sequence>MHPFKTLLLLVILMCISTVTITAQNIGAEIFKVYSTNSLSQNSVQCMLKSAQGFMWFGTQDGLNKYDGIQYTYYKHKFKDPHSLPANNVLAISEDNKGNIWVGTRVGGLSMYDPFKDCFTNYVHDVKAPGSISNNNITAILVDRKDEVWVGTENGLNIFNKKTHQFRRFFHDPQNFNSINNSVINVVFEDSHQRIWIGTSRGLDLYDSKRNVFIHYNTPPKGSVNAITEDEKKQLWLATSLGLIRFDTKTGTFSKPYLQSKMAIERRPVYAITTDKQGQLWLGTNKTLELFDIARETFLPINTTENSEMPNDGIYSLLYDSKKTLWIGTSSHGLLKYDKNLNIFPAYNFEQKNHPSAKENIRGISADMSGNLYVGTDAGLLFHNSQTNAFTRYVHSNTDNRSLASDYTSAVLVDKANAFVWVGSFSAGLDRYNIKKGGFKHFVYGKTPANLSSNSIYALLEDRQGNIWVGTDHGGVNVFNAKTGRFQRFLKGGKPGISVSDNSIQALYQDKKGDIWLGGYSNGISIYHPKTQRFSYINTNNSGLNNDIISCFYDDKAGHMWIGTMEGGLNCLDQRTGKIWTYTEENGLVNNTVNYITGDEHGFIWLSTLKGITRFDPNTRASRNFDERNGLKTAEFNFGSGTRLHDGKIVFGSINGYNVIAPTELRFNKHAPRVVITGFSIFNRPVEAGTPGSPLKQHISSAKEITLSYKQSVFSIEFAALDFSVPEENEYMYKLVGFDTEWQHNGTKRNVTYTNLEPGKYTFIVKGANNDDVWNNKGTRLDIIIIPPYWMTWWFRTSLLLIGTGLIYGISTLRFNYIKQQRTQLELQVKQRTEQLQSQALDLQQQAEESQALSEELQAQSEQLLLQKEQEEAARLEAEKAKMAADEANKAKSTFLATMSHEIRTPMNGVIGMASLLADTNLTPEQQEYTDAILTSGESLLTVINDILDFSKIESGKLELDPHDFELRKCIEDVFDMFAAKAGKADIDLVYQIADDISPYVHADSSRLKQILINLVGNAVKFTREGEIFLKITRIIKYDQAWLEFAVKDTGIGISPEQFHHLFKAFNQLDSTVTRKYGGTGLGLVISDRLVKLMGGHITVKSVANEGSTFSFDIPYIISAQGTSLQSLLPDAICEGKTVLICDHHATSLQVLKVQLEKCQLNVMAVGTGGEAIEAFRNNPIDLVITDMQLPDLDGITVTKSIKHEHPSLPVVLLSSLGNESVKQHADLFNAILVKPVKQVHLVEVVKKALNNQQPEQRKKKESLLSVQFAEKHPMKLLVAEDNPMNQKLIMRILHKLGYLPELANDGKEVLYMVAENKFDLILMDIQMPQMDGLEATRLVRSRYGSNPFVIAMTANVLSEDKEACVQAGMDGYLSKPISLPALIGVLEKFSAQIPIQ</sequence>
<evidence type="ECO:0000256" key="6">
    <source>
        <dbReference type="ARBA" id="ARBA00022679"/>
    </source>
</evidence>
<dbReference type="EC" id="2.7.13.3" evidence="3"/>
<feature type="signal peptide" evidence="16">
    <location>
        <begin position="1"/>
        <end position="23"/>
    </location>
</feature>
<evidence type="ECO:0000259" key="17">
    <source>
        <dbReference type="PROSITE" id="PS50109"/>
    </source>
</evidence>
<dbReference type="RefSeq" id="WP_127703258.1">
    <property type="nucleotide sequence ID" value="NZ_SACK01000001.1"/>
</dbReference>
<dbReference type="PANTHER" id="PTHR45339">
    <property type="entry name" value="HYBRID SIGNAL TRANSDUCTION HISTIDINE KINASE J"/>
    <property type="match status" value="1"/>
</dbReference>
<feature type="coiled-coil region" evidence="15">
    <location>
        <begin position="833"/>
        <end position="891"/>
    </location>
</feature>
<keyword evidence="4" id="KW-1003">Cell membrane</keyword>
<evidence type="ECO:0000256" key="5">
    <source>
        <dbReference type="ARBA" id="ARBA00022553"/>
    </source>
</evidence>
<dbReference type="Pfam" id="PF07495">
    <property type="entry name" value="Y_Y_Y"/>
    <property type="match status" value="1"/>
</dbReference>
<dbReference type="Gene3D" id="2.130.10.10">
    <property type="entry name" value="YVTN repeat-like/Quinoprotein amine dehydrogenase"/>
    <property type="match status" value="3"/>
</dbReference>
<evidence type="ECO:0000256" key="11">
    <source>
        <dbReference type="ARBA" id="ARBA00022989"/>
    </source>
</evidence>
<keyword evidence="15" id="KW-0175">Coiled coil</keyword>
<keyword evidence="20" id="KW-1185">Reference proteome</keyword>
<dbReference type="InterPro" id="IPR015943">
    <property type="entry name" value="WD40/YVTN_repeat-like_dom_sf"/>
</dbReference>
<feature type="domain" description="Response regulatory" evidence="18">
    <location>
        <begin position="1276"/>
        <end position="1391"/>
    </location>
</feature>
<feature type="domain" description="Response regulatory" evidence="18">
    <location>
        <begin position="1138"/>
        <end position="1250"/>
    </location>
</feature>
<dbReference type="InterPro" id="IPR003661">
    <property type="entry name" value="HisK_dim/P_dom"/>
</dbReference>
<gene>
    <name evidence="19" type="ORF">EOD41_02845</name>
</gene>
<reference evidence="19 20" key="1">
    <citation type="submission" date="2019-01" db="EMBL/GenBank/DDBJ databases">
        <authorList>
            <person name="Chen W.-M."/>
        </authorList>
    </citation>
    <scope>NUCLEOTIDE SEQUENCE [LARGE SCALE GENOMIC DNA]</scope>
    <source>
        <strain evidence="19 20">YBJ-36</strain>
    </source>
</reference>
<evidence type="ECO:0000313" key="20">
    <source>
        <dbReference type="Proteomes" id="UP000282759"/>
    </source>
</evidence>
<evidence type="ECO:0000256" key="3">
    <source>
        <dbReference type="ARBA" id="ARBA00012438"/>
    </source>
</evidence>
<keyword evidence="13" id="KW-0472">Membrane</keyword>
<keyword evidence="11" id="KW-1133">Transmembrane helix</keyword>
<evidence type="ECO:0000256" key="4">
    <source>
        <dbReference type="ARBA" id="ARBA00022475"/>
    </source>
</evidence>
<dbReference type="SMART" id="SM00387">
    <property type="entry name" value="HATPase_c"/>
    <property type="match status" value="1"/>
</dbReference>
<keyword evidence="9" id="KW-0418">Kinase</keyword>
<evidence type="ECO:0000259" key="18">
    <source>
        <dbReference type="PROSITE" id="PS50110"/>
    </source>
</evidence>
<dbReference type="InterPro" id="IPR004358">
    <property type="entry name" value="Sig_transdc_His_kin-like_C"/>
</dbReference>
<comment type="catalytic activity">
    <reaction evidence="1">
        <text>ATP + protein L-histidine = ADP + protein N-phospho-L-histidine.</text>
        <dbReference type="EC" id="2.7.13.3"/>
    </reaction>
</comment>
<dbReference type="InterPro" id="IPR036097">
    <property type="entry name" value="HisK_dim/P_sf"/>
</dbReference>
<evidence type="ECO:0000256" key="14">
    <source>
        <dbReference type="PROSITE-ProRule" id="PRU00169"/>
    </source>
</evidence>
<accession>A0A437MYZ4</accession>
<dbReference type="FunFam" id="2.60.40.10:FF:000791">
    <property type="entry name" value="Two-component system sensor histidine kinase/response regulator"/>
    <property type="match status" value="1"/>
</dbReference>
<dbReference type="PROSITE" id="PS50110">
    <property type="entry name" value="RESPONSE_REGULATORY"/>
    <property type="match status" value="2"/>
</dbReference>
<keyword evidence="12" id="KW-0902">Two-component regulatory system</keyword>
<keyword evidence="10" id="KW-0067">ATP-binding</keyword>
<dbReference type="InterPro" id="IPR003594">
    <property type="entry name" value="HATPase_dom"/>
</dbReference>
<evidence type="ECO:0000313" key="19">
    <source>
        <dbReference type="EMBL" id="RVU02892.1"/>
    </source>
</evidence>
<dbReference type="SMART" id="SM00448">
    <property type="entry name" value="REC"/>
    <property type="match status" value="2"/>
</dbReference>
<evidence type="ECO:0000256" key="12">
    <source>
        <dbReference type="ARBA" id="ARBA00023012"/>
    </source>
</evidence>
<dbReference type="SMART" id="SM00388">
    <property type="entry name" value="HisKA"/>
    <property type="match status" value="1"/>
</dbReference>
<dbReference type="InterPro" id="IPR036890">
    <property type="entry name" value="HATPase_C_sf"/>
</dbReference>
<comment type="subcellular location">
    <subcellularLocation>
        <location evidence="2">Cell membrane</location>
        <topology evidence="2">Multi-pass membrane protein</topology>
    </subcellularLocation>
</comment>
<dbReference type="PROSITE" id="PS50109">
    <property type="entry name" value="HIS_KIN"/>
    <property type="match status" value="1"/>
</dbReference>
<protein>
    <recommendedName>
        <fullName evidence="3">histidine kinase</fullName>
        <ecNumber evidence="3">2.7.13.3</ecNumber>
    </recommendedName>
</protein>
<evidence type="ECO:0000256" key="16">
    <source>
        <dbReference type="SAM" id="SignalP"/>
    </source>
</evidence>
<feature type="modified residue" description="4-aspartylphosphate" evidence="14">
    <location>
        <position position="1187"/>
    </location>
</feature>
<dbReference type="Gene3D" id="3.30.565.10">
    <property type="entry name" value="Histidine kinase-like ATPase, C-terminal domain"/>
    <property type="match status" value="1"/>
</dbReference>
<dbReference type="InterPro" id="IPR011006">
    <property type="entry name" value="CheY-like_superfamily"/>
</dbReference>
<evidence type="ECO:0000256" key="15">
    <source>
        <dbReference type="SAM" id="Coils"/>
    </source>
</evidence>
<dbReference type="Gene3D" id="1.10.287.130">
    <property type="match status" value="1"/>
</dbReference>
<dbReference type="Pfam" id="PF07494">
    <property type="entry name" value="Reg_prop"/>
    <property type="match status" value="9"/>
</dbReference>
<feature type="chain" id="PRO_5019248685" description="histidine kinase" evidence="16">
    <location>
        <begin position="24"/>
        <end position="1397"/>
    </location>
</feature>
<dbReference type="GO" id="GO:0005524">
    <property type="term" value="F:ATP binding"/>
    <property type="evidence" value="ECO:0007669"/>
    <property type="project" value="UniProtKB-KW"/>
</dbReference>
<dbReference type="SUPFAM" id="SSF47384">
    <property type="entry name" value="Homodimeric domain of signal transducing histidine kinase"/>
    <property type="match status" value="1"/>
</dbReference>
<dbReference type="InterPro" id="IPR013783">
    <property type="entry name" value="Ig-like_fold"/>
</dbReference>
<keyword evidence="5 14" id="KW-0597">Phosphoprotein</keyword>
<keyword evidence="7" id="KW-0812">Transmembrane</keyword>
<dbReference type="OrthoDB" id="9809670at2"/>
<dbReference type="Pfam" id="PF00512">
    <property type="entry name" value="HisKA"/>
    <property type="match status" value="1"/>
</dbReference>
<organism evidence="19 20">
    <name type="scientific">Mucilaginibacter limnophilus</name>
    <dbReference type="NCBI Taxonomy" id="1932778"/>
    <lineage>
        <taxon>Bacteria</taxon>
        <taxon>Pseudomonadati</taxon>
        <taxon>Bacteroidota</taxon>
        <taxon>Sphingobacteriia</taxon>
        <taxon>Sphingobacteriales</taxon>
        <taxon>Sphingobacteriaceae</taxon>
        <taxon>Mucilaginibacter</taxon>
    </lineage>
</organism>
<proteinExistence type="predicted"/>
<dbReference type="FunFam" id="1.10.287.130:FF:000003">
    <property type="entry name" value="Histidine kinase"/>
    <property type="match status" value="1"/>
</dbReference>
<keyword evidence="8" id="KW-0547">Nucleotide-binding</keyword>
<dbReference type="Gene3D" id="3.40.50.2300">
    <property type="match status" value="2"/>
</dbReference>
<evidence type="ECO:0000256" key="13">
    <source>
        <dbReference type="ARBA" id="ARBA00023136"/>
    </source>
</evidence>
<evidence type="ECO:0000256" key="10">
    <source>
        <dbReference type="ARBA" id="ARBA00022840"/>
    </source>
</evidence>
<dbReference type="CDD" id="cd16922">
    <property type="entry name" value="HATPase_EvgS-ArcB-TorS-like"/>
    <property type="match status" value="1"/>
</dbReference>
<dbReference type="PANTHER" id="PTHR45339:SF1">
    <property type="entry name" value="HYBRID SIGNAL TRANSDUCTION HISTIDINE KINASE J"/>
    <property type="match status" value="1"/>
</dbReference>
<dbReference type="GO" id="GO:0005886">
    <property type="term" value="C:plasma membrane"/>
    <property type="evidence" value="ECO:0007669"/>
    <property type="project" value="UniProtKB-SubCell"/>
</dbReference>
<feature type="domain" description="Histidine kinase" evidence="17">
    <location>
        <begin position="898"/>
        <end position="1118"/>
    </location>
</feature>
<evidence type="ECO:0000256" key="9">
    <source>
        <dbReference type="ARBA" id="ARBA00022777"/>
    </source>
</evidence>
<evidence type="ECO:0000256" key="2">
    <source>
        <dbReference type="ARBA" id="ARBA00004651"/>
    </source>
</evidence>
<dbReference type="GO" id="GO:0000155">
    <property type="term" value="F:phosphorelay sensor kinase activity"/>
    <property type="evidence" value="ECO:0007669"/>
    <property type="project" value="InterPro"/>
</dbReference>
<dbReference type="SUPFAM" id="SSF52172">
    <property type="entry name" value="CheY-like"/>
    <property type="match status" value="2"/>
</dbReference>